<comment type="caution">
    <text evidence="2">The sequence shown here is derived from an EMBL/GenBank/DDBJ whole genome shotgun (WGS) entry which is preliminary data.</text>
</comment>
<name>A0A645BS86_9ZZZZ</name>
<proteinExistence type="predicted"/>
<organism evidence="2">
    <name type="scientific">bioreactor metagenome</name>
    <dbReference type="NCBI Taxonomy" id="1076179"/>
    <lineage>
        <taxon>unclassified sequences</taxon>
        <taxon>metagenomes</taxon>
        <taxon>ecological metagenomes</taxon>
    </lineage>
</organism>
<dbReference type="CDD" id="cd21140">
    <property type="entry name" value="Cas6_I-like"/>
    <property type="match status" value="1"/>
</dbReference>
<gene>
    <name evidence="2" type="ORF">SDC9_115220</name>
</gene>
<dbReference type="EMBL" id="VSSQ01022174">
    <property type="protein sequence ID" value="MPM68289.1"/>
    <property type="molecule type" value="Genomic_DNA"/>
</dbReference>
<dbReference type="Pfam" id="PF21350">
    <property type="entry name" value="Cas6_I-A"/>
    <property type="match status" value="1"/>
</dbReference>
<dbReference type="GO" id="GO:0051607">
    <property type="term" value="P:defense response to virus"/>
    <property type="evidence" value="ECO:0007669"/>
    <property type="project" value="UniProtKB-KW"/>
</dbReference>
<dbReference type="Gene3D" id="3.30.70.1890">
    <property type="match status" value="1"/>
</dbReference>
<evidence type="ECO:0000313" key="2">
    <source>
        <dbReference type="EMBL" id="MPM68289.1"/>
    </source>
</evidence>
<evidence type="ECO:0000256" key="1">
    <source>
        <dbReference type="ARBA" id="ARBA00023118"/>
    </source>
</evidence>
<dbReference type="InterPro" id="IPR045747">
    <property type="entry name" value="CRISPR-assoc_prot_Cas6_N_sf"/>
</dbReference>
<keyword evidence="1" id="KW-0051">Antiviral defense</keyword>
<accession>A0A645BS86</accession>
<dbReference type="NCBIfam" id="TIGR01877">
    <property type="entry name" value="cas_cas6"/>
    <property type="match status" value="1"/>
</dbReference>
<sequence>MKQQIYFKPINRDFLVLPIQYNHMIQGMIYDSLKAELADFLHGKGFSNEKRSFKMFTFSRLMGNYTIDKNKEKIIFNDALSLVISSPYEEFCSSLATGLLVKKSIRLGDTELEVVQSIMEKEIVKDEEIRIQTLSPIVAYSTFLRPDGSCMLFRSTQAENALYPISVT</sequence>
<dbReference type="AlphaFoldDB" id="A0A645BS86"/>
<dbReference type="GO" id="GO:0016788">
    <property type="term" value="F:hydrolase activity, acting on ester bonds"/>
    <property type="evidence" value="ECO:0007669"/>
    <property type="project" value="InterPro"/>
</dbReference>
<dbReference type="PANTHER" id="PTHR36984:SF1">
    <property type="entry name" value="CRISPR-ASSOCIATED ENDORIBONUCLEASE CAS6 1"/>
    <property type="match status" value="1"/>
</dbReference>
<dbReference type="PANTHER" id="PTHR36984">
    <property type="entry name" value="CRISPR-ASSOCIATED ENDORIBONUCLEASE CAS6 1"/>
    <property type="match status" value="1"/>
</dbReference>
<reference evidence="2" key="1">
    <citation type="submission" date="2019-08" db="EMBL/GenBank/DDBJ databases">
        <authorList>
            <person name="Kucharzyk K."/>
            <person name="Murdoch R.W."/>
            <person name="Higgins S."/>
            <person name="Loffler F."/>
        </authorList>
    </citation>
    <scope>NUCLEOTIDE SEQUENCE</scope>
</reference>
<dbReference type="InterPro" id="IPR010156">
    <property type="entry name" value="CRISPR-assoc_prot_Cas6"/>
</dbReference>
<protein>
    <submittedName>
        <fullName evidence="2">Uncharacterized protein</fullName>
    </submittedName>
</protein>